<evidence type="ECO:0000313" key="2">
    <source>
        <dbReference type="Proteomes" id="UP000563426"/>
    </source>
</evidence>
<dbReference type="Proteomes" id="UP000563426">
    <property type="component" value="Unassembled WGS sequence"/>
</dbReference>
<dbReference type="AlphaFoldDB" id="A0A3A8IFL4"/>
<dbReference type="EMBL" id="JABFJV010000026">
    <property type="protein sequence ID" value="NOK32983.1"/>
    <property type="molecule type" value="Genomic_DNA"/>
</dbReference>
<dbReference type="RefSeq" id="WP_120523817.1">
    <property type="nucleotide sequence ID" value="NZ_JABFJV010000026.1"/>
</dbReference>
<dbReference type="OrthoDB" id="9824358at2"/>
<evidence type="ECO:0008006" key="3">
    <source>
        <dbReference type="Google" id="ProtNLM"/>
    </source>
</evidence>
<gene>
    <name evidence="1" type="ORF">HMI49_07205</name>
</gene>
<keyword evidence="2" id="KW-1185">Reference proteome</keyword>
<organism evidence="1 2">
    <name type="scientific">Corallococcus exercitus</name>
    <dbReference type="NCBI Taxonomy" id="2316736"/>
    <lineage>
        <taxon>Bacteria</taxon>
        <taxon>Pseudomonadati</taxon>
        <taxon>Myxococcota</taxon>
        <taxon>Myxococcia</taxon>
        <taxon>Myxococcales</taxon>
        <taxon>Cystobacterineae</taxon>
        <taxon>Myxococcaceae</taxon>
        <taxon>Corallococcus</taxon>
    </lineage>
</organism>
<proteinExistence type="predicted"/>
<accession>A0A3A8IFL4</accession>
<comment type="caution">
    <text evidence="1">The sequence shown here is derived from an EMBL/GenBank/DDBJ whole genome shotgun (WGS) entry which is preliminary data.</text>
</comment>
<evidence type="ECO:0000313" key="1">
    <source>
        <dbReference type="EMBL" id="NOK32983.1"/>
    </source>
</evidence>
<protein>
    <recommendedName>
        <fullName evidence="3">Tetratricopeptide repeat protein</fullName>
    </recommendedName>
</protein>
<reference evidence="1 2" key="1">
    <citation type="submission" date="2020-05" db="EMBL/GenBank/DDBJ databases">
        <authorList>
            <person name="Whitworth D."/>
        </authorList>
    </citation>
    <scope>NUCLEOTIDE SEQUENCE [LARGE SCALE GENOMIC DNA]</scope>
    <source>
        <strain evidence="1 2">AB043B</strain>
    </source>
</reference>
<sequence length="205" mass="22463">MSVLDEADRKLTDNECAGAREDYRVAMRQQEPSGAALANLGIAEECEALQFRLELGQLYPGSYSIKLNLAHPLVKARRARRALGFCDELLADASLSPTQRFGVLRVRLKAALASAEYVIAAEDFAYLIEAVRDQTFYRRFAVSFAAVIAGLEDWRAKAFVELLQRNLPKPNDFDALLAAKAAELEALRQFEAGSPSTRPGPGAAS</sequence>
<name>A0A3A8IFL4_9BACT</name>